<dbReference type="EMBL" id="CAMKVN010023950">
    <property type="protein sequence ID" value="CAI2200296.1"/>
    <property type="molecule type" value="Genomic_DNA"/>
</dbReference>
<comment type="caution">
    <text evidence="1">The sequence shown here is derived from an EMBL/GenBank/DDBJ whole genome shotgun (WGS) entry which is preliminary data.</text>
</comment>
<evidence type="ECO:0000313" key="1">
    <source>
        <dbReference type="EMBL" id="CAI2200296.1"/>
    </source>
</evidence>
<sequence length="53" mass="5812">KVCECEEGINFSIKEGGIDVMKDRAGRTGGEFVQSLIKADTSSLSRLIDQEHL</sequence>
<dbReference type="Proteomes" id="UP001153678">
    <property type="component" value="Unassembled WGS sequence"/>
</dbReference>
<accession>A0A9W4TE98</accession>
<name>A0A9W4TE98_9GLOM</name>
<feature type="non-terminal residue" evidence="1">
    <location>
        <position position="53"/>
    </location>
</feature>
<keyword evidence="2" id="KW-1185">Reference proteome</keyword>
<proteinExistence type="predicted"/>
<organism evidence="1 2">
    <name type="scientific">Funneliformis geosporum</name>
    <dbReference type="NCBI Taxonomy" id="1117311"/>
    <lineage>
        <taxon>Eukaryota</taxon>
        <taxon>Fungi</taxon>
        <taxon>Fungi incertae sedis</taxon>
        <taxon>Mucoromycota</taxon>
        <taxon>Glomeromycotina</taxon>
        <taxon>Glomeromycetes</taxon>
        <taxon>Glomerales</taxon>
        <taxon>Glomeraceae</taxon>
        <taxon>Funneliformis</taxon>
    </lineage>
</organism>
<feature type="non-terminal residue" evidence="1">
    <location>
        <position position="1"/>
    </location>
</feature>
<evidence type="ECO:0000313" key="2">
    <source>
        <dbReference type="Proteomes" id="UP001153678"/>
    </source>
</evidence>
<dbReference type="AlphaFoldDB" id="A0A9W4TE98"/>
<gene>
    <name evidence="1" type="ORF">FWILDA_LOCUS19498</name>
</gene>
<protein>
    <submittedName>
        <fullName evidence="1">17932_t:CDS:1</fullName>
    </submittedName>
</protein>
<reference evidence="1" key="1">
    <citation type="submission" date="2022-08" db="EMBL/GenBank/DDBJ databases">
        <authorList>
            <person name="Kallberg Y."/>
            <person name="Tangrot J."/>
            <person name="Rosling A."/>
        </authorList>
    </citation>
    <scope>NUCLEOTIDE SEQUENCE</scope>
    <source>
        <strain evidence="1">Wild A</strain>
    </source>
</reference>